<dbReference type="InParanoid" id="A0A0B2UED5"/>
<proteinExistence type="predicted"/>
<dbReference type="GeneID" id="26261991"/>
<dbReference type="VEuPathDB" id="MicrosporidiaDB:M896_070220"/>
<organism evidence="1 2">
    <name type="scientific">Ordospora colligata OC4</name>
    <dbReference type="NCBI Taxonomy" id="1354746"/>
    <lineage>
        <taxon>Eukaryota</taxon>
        <taxon>Fungi</taxon>
        <taxon>Fungi incertae sedis</taxon>
        <taxon>Microsporidia</taxon>
        <taxon>Ordosporidae</taxon>
        <taxon>Ordospora</taxon>
    </lineage>
</organism>
<dbReference type="EMBL" id="JOKQ01000007">
    <property type="protein sequence ID" value="KHN69456.1"/>
    <property type="molecule type" value="Genomic_DNA"/>
</dbReference>
<dbReference type="RefSeq" id="XP_014563498.1">
    <property type="nucleotide sequence ID" value="XM_014708012.1"/>
</dbReference>
<evidence type="ECO:0000313" key="2">
    <source>
        <dbReference type="Proteomes" id="UP000031056"/>
    </source>
</evidence>
<gene>
    <name evidence="1" type="ORF">M896_070220</name>
</gene>
<accession>A0A0B2UED5</accession>
<sequence length="141" mass="16321">MSIDHNNRLYMLLELDRIKQASIPHTYAFPMNALELSCIVFKGRSHVLFKMSKARAEDEWNVEGLEHDMFERTPLTSKDAHKVLKSVSESLKQPSYIDQTINQDKFKEPSAFHLNGINNRARNIQAVFSFIQDKCAKSNHQ</sequence>
<reference evidence="1 2" key="1">
    <citation type="journal article" date="2014" name="MBio">
        <title>The Ordospora colligata genome; evolution of extreme reduction in microsporidia and host-to-parasite horizontal gene transfer.</title>
        <authorList>
            <person name="Pombert J.-F."/>
            <person name="Haag K.L."/>
            <person name="Beidas S."/>
            <person name="Ebert D."/>
            <person name="Keeling P.J."/>
        </authorList>
    </citation>
    <scope>NUCLEOTIDE SEQUENCE [LARGE SCALE GENOMIC DNA]</scope>
    <source>
        <strain evidence="1 2">OC4</strain>
    </source>
</reference>
<dbReference type="OrthoDB" id="2193243at2759"/>
<keyword evidence="2" id="KW-1185">Reference proteome</keyword>
<dbReference type="AlphaFoldDB" id="A0A0B2UED5"/>
<comment type="caution">
    <text evidence="1">The sequence shown here is derived from an EMBL/GenBank/DDBJ whole genome shotgun (WGS) entry which is preliminary data.</text>
</comment>
<evidence type="ECO:0000313" key="1">
    <source>
        <dbReference type="EMBL" id="KHN69456.1"/>
    </source>
</evidence>
<dbReference type="Proteomes" id="UP000031056">
    <property type="component" value="Unassembled WGS sequence"/>
</dbReference>
<dbReference type="HOGENOM" id="CLU_1758791_0_0_1"/>
<protein>
    <submittedName>
        <fullName evidence="1">Uncharacterized protein</fullName>
    </submittedName>
</protein>
<name>A0A0B2UED5_9MICR</name>